<dbReference type="PANTHER" id="PTHR43003:SF6">
    <property type="entry name" value="DNA GLYCOSYLASE"/>
    <property type="match status" value="1"/>
</dbReference>
<reference evidence="5" key="1">
    <citation type="submission" date="2020-05" db="EMBL/GenBank/DDBJ databases">
        <authorList>
            <person name="Chiriac C."/>
            <person name="Salcher M."/>
            <person name="Ghai R."/>
            <person name="Kavagutti S V."/>
        </authorList>
    </citation>
    <scope>NUCLEOTIDE SEQUENCE</scope>
</reference>
<dbReference type="GO" id="GO:0043916">
    <property type="term" value="F:DNA-7-methylguanine glycosylase activity"/>
    <property type="evidence" value="ECO:0007669"/>
    <property type="project" value="TreeGrafter"/>
</dbReference>
<sequence length="296" mass="32511">MQTTSAELVPDRRTLAPLRNGRGDPTTQLGAAEFVRATLTPDGPGTLHLDWRGGTLQVRTWGPGGDWLRSRVPGLVGAHDEPVVFDDAPPALARAQRNHPGLRIGASGTLYHDLLPTILAQRITAMEAMRQWRRLCLELGEPAPGPFPGVRLPPAPDRLAATPSWWFHPRGVERKRAEPLITVARHADHLWRWGGSSPAEAAGKLILLPGIGEWTIGTVLGTSFGEPDAVPVGDFHFKNVVAWSLAGEPRGTDERMLELLEPFRGQRGRVLRLLLLDGNGAPKFGPRQRIQPMHRW</sequence>
<proteinExistence type="predicted"/>
<evidence type="ECO:0000256" key="2">
    <source>
        <dbReference type="ARBA" id="ARBA00023204"/>
    </source>
</evidence>
<dbReference type="SUPFAM" id="SSF48150">
    <property type="entry name" value="DNA-glycosylase"/>
    <property type="match status" value="1"/>
</dbReference>
<dbReference type="InterPro" id="IPR051912">
    <property type="entry name" value="Alkylbase_DNA_Glycosylase/TA"/>
</dbReference>
<evidence type="ECO:0000259" key="4">
    <source>
        <dbReference type="SMART" id="SM00478"/>
    </source>
</evidence>
<evidence type="ECO:0000256" key="3">
    <source>
        <dbReference type="SAM" id="MobiDB-lite"/>
    </source>
</evidence>
<name>A0A6J6E7B0_9ZZZZ</name>
<organism evidence="5">
    <name type="scientific">freshwater metagenome</name>
    <dbReference type="NCBI Taxonomy" id="449393"/>
    <lineage>
        <taxon>unclassified sequences</taxon>
        <taxon>metagenomes</taxon>
        <taxon>ecological metagenomes</taxon>
    </lineage>
</organism>
<keyword evidence="2" id="KW-0234">DNA repair</keyword>
<dbReference type="InterPro" id="IPR011257">
    <property type="entry name" value="DNA_glycosylase"/>
</dbReference>
<evidence type="ECO:0000313" key="5">
    <source>
        <dbReference type="EMBL" id="CAB4570203.1"/>
    </source>
</evidence>
<dbReference type="EMBL" id="CAEZSR010000092">
    <property type="protein sequence ID" value="CAB4570203.1"/>
    <property type="molecule type" value="Genomic_DNA"/>
</dbReference>
<feature type="domain" description="HhH-GPD" evidence="4">
    <location>
        <begin position="119"/>
        <end position="282"/>
    </location>
</feature>
<gene>
    <name evidence="5" type="ORF">UFOPK1493_02340</name>
</gene>
<dbReference type="GO" id="GO:0006285">
    <property type="term" value="P:base-excision repair, AP site formation"/>
    <property type="evidence" value="ECO:0007669"/>
    <property type="project" value="TreeGrafter"/>
</dbReference>
<feature type="region of interest" description="Disordered" evidence="3">
    <location>
        <begin position="1"/>
        <end position="26"/>
    </location>
</feature>
<dbReference type="PANTHER" id="PTHR43003">
    <property type="entry name" value="DNA-3-METHYLADENINE GLYCOSYLASE"/>
    <property type="match status" value="1"/>
</dbReference>
<dbReference type="GO" id="GO:0032993">
    <property type="term" value="C:protein-DNA complex"/>
    <property type="evidence" value="ECO:0007669"/>
    <property type="project" value="TreeGrafter"/>
</dbReference>
<dbReference type="GO" id="GO:0032131">
    <property type="term" value="F:alkylated DNA binding"/>
    <property type="evidence" value="ECO:0007669"/>
    <property type="project" value="TreeGrafter"/>
</dbReference>
<dbReference type="GO" id="GO:0008725">
    <property type="term" value="F:DNA-3-methyladenine glycosylase activity"/>
    <property type="evidence" value="ECO:0007669"/>
    <property type="project" value="TreeGrafter"/>
</dbReference>
<dbReference type="InterPro" id="IPR003265">
    <property type="entry name" value="HhH-GPD_domain"/>
</dbReference>
<dbReference type="AlphaFoldDB" id="A0A6J6E7B0"/>
<keyword evidence="1" id="KW-0227">DNA damage</keyword>
<protein>
    <submittedName>
        <fullName evidence="5">Unannotated protein</fullName>
    </submittedName>
</protein>
<dbReference type="GO" id="GO:0006307">
    <property type="term" value="P:DNA alkylation repair"/>
    <property type="evidence" value="ECO:0007669"/>
    <property type="project" value="TreeGrafter"/>
</dbReference>
<dbReference type="GO" id="GO:0005737">
    <property type="term" value="C:cytoplasm"/>
    <property type="evidence" value="ECO:0007669"/>
    <property type="project" value="TreeGrafter"/>
</dbReference>
<evidence type="ECO:0000256" key="1">
    <source>
        <dbReference type="ARBA" id="ARBA00022763"/>
    </source>
</evidence>
<dbReference type="Gene3D" id="1.10.340.30">
    <property type="entry name" value="Hypothetical protein, domain 2"/>
    <property type="match status" value="1"/>
</dbReference>
<dbReference type="SMART" id="SM00478">
    <property type="entry name" value="ENDO3c"/>
    <property type="match status" value="1"/>
</dbReference>
<accession>A0A6J6E7B0</accession>